<dbReference type="SUPFAM" id="SSF141571">
    <property type="entry name" value="Pentapeptide repeat-like"/>
    <property type="match status" value="1"/>
</dbReference>
<dbReference type="AlphaFoldDB" id="A0A174T5Y4"/>
<dbReference type="Pfam" id="PF13599">
    <property type="entry name" value="Pentapeptide_4"/>
    <property type="match status" value="1"/>
</dbReference>
<dbReference type="InterPro" id="IPR001646">
    <property type="entry name" value="5peptide_repeat"/>
</dbReference>
<accession>A0A174T5Y4</accession>
<sequence length="210" mass="23898">MVKIQKPKFINLEDVQDFYDEVIYAEEIVSKIVEGYSIEGKNERGLTIDSCKFKNVVFTNCSFENLDLIDTRFESCDLSNVNLSNSGIHRVEFVNCKLVGTRFDESNIKDVLIKDSIGRYSNFSFSKVNGMNILNSDFEEATFQEVKHKKLSVEESSFINAYCNKTSFEKVDLTSCDIDGINVDIEDVRGAIVTTMQALHLTKLLNLQIK</sequence>
<proteinExistence type="predicted"/>
<evidence type="ECO:0000313" key="1">
    <source>
        <dbReference type="EMBL" id="OBY11808.1"/>
    </source>
</evidence>
<evidence type="ECO:0008006" key="3">
    <source>
        <dbReference type="Google" id="ProtNLM"/>
    </source>
</evidence>
<dbReference type="Proteomes" id="UP000092714">
    <property type="component" value="Unassembled WGS sequence"/>
</dbReference>
<gene>
    <name evidence="1" type="ORF">CP373A1_02475</name>
</gene>
<dbReference type="eggNOG" id="COG1357">
    <property type="taxonomic scope" value="Bacteria"/>
</dbReference>
<dbReference type="PANTHER" id="PTHR42999:SF1">
    <property type="entry name" value="PENTAPEPTIDE REPEAT-CONTAINING PROTEIN"/>
    <property type="match status" value="1"/>
</dbReference>
<protein>
    <recommendedName>
        <fullName evidence="3">Pentapeptide repeat-containing protein</fullName>
    </recommendedName>
</protein>
<name>A0A174T5Y4_9CLOT</name>
<keyword evidence="2" id="KW-1185">Reference proteome</keyword>
<dbReference type="OrthoDB" id="67652at2"/>
<dbReference type="EMBL" id="MAPZ01000010">
    <property type="protein sequence ID" value="OBY11808.1"/>
    <property type="molecule type" value="Genomic_DNA"/>
</dbReference>
<reference evidence="1 2" key="1">
    <citation type="submission" date="2016-06" db="EMBL/GenBank/DDBJ databases">
        <authorList>
            <person name="Kjaerup R.B."/>
            <person name="Dalgaard T.S."/>
            <person name="Juul-Madsen H.R."/>
        </authorList>
    </citation>
    <scope>NUCLEOTIDE SEQUENCE [LARGE SCALE GENOMIC DNA]</scope>
    <source>
        <strain evidence="1 2">373-A1</strain>
    </source>
</reference>
<organism evidence="1 2">
    <name type="scientific">Clostridium paraputrificum</name>
    <dbReference type="NCBI Taxonomy" id="29363"/>
    <lineage>
        <taxon>Bacteria</taxon>
        <taxon>Bacillati</taxon>
        <taxon>Bacillota</taxon>
        <taxon>Clostridia</taxon>
        <taxon>Eubacteriales</taxon>
        <taxon>Clostridiaceae</taxon>
        <taxon>Clostridium</taxon>
    </lineage>
</organism>
<evidence type="ECO:0000313" key="2">
    <source>
        <dbReference type="Proteomes" id="UP000092714"/>
    </source>
</evidence>
<dbReference type="RefSeq" id="WP_027097761.1">
    <property type="nucleotide sequence ID" value="NZ_CABHIH010000001.1"/>
</dbReference>
<comment type="caution">
    <text evidence="1">The sequence shown here is derived from an EMBL/GenBank/DDBJ whole genome shotgun (WGS) entry which is preliminary data.</text>
</comment>
<dbReference type="GeneID" id="42775596"/>
<dbReference type="Gene3D" id="2.160.20.80">
    <property type="entry name" value="E3 ubiquitin-protein ligase SopA"/>
    <property type="match status" value="1"/>
</dbReference>
<dbReference type="PANTHER" id="PTHR42999">
    <property type="entry name" value="ANTIBIOTIC RESISTANCE PROTEIN MCBG"/>
    <property type="match status" value="1"/>
</dbReference>
<dbReference type="InterPro" id="IPR052949">
    <property type="entry name" value="PA_immunity-related"/>
</dbReference>